<dbReference type="EMBL" id="LR031572">
    <property type="protein sequence ID" value="VDC79950.1"/>
    <property type="molecule type" value="Genomic_DNA"/>
</dbReference>
<keyword evidence="6" id="KW-0677">Repeat</keyword>
<evidence type="ECO:0000256" key="3">
    <source>
        <dbReference type="ARBA" id="ARBA00010199"/>
    </source>
</evidence>
<feature type="transmembrane region" description="Helical" evidence="10">
    <location>
        <begin position="113"/>
        <end position="131"/>
    </location>
</feature>
<dbReference type="GO" id="GO:0008270">
    <property type="term" value="F:zinc ion binding"/>
    <property type="evidence" value="ECO:0007669"/>
    <property type="project" value="InterPro"/>
</dbReference>
<feature type="transmembrane region" description="Helical" evidence="10">
    <location>
        <begin position="177"/>
        <end position="200"/>
    </location>
</feature>
<dbReference type="GO" id="GO:0015297">
    <property type="term" value="F:antiporter activity"/>
    <property type="evidence" value="ECO:0007669"/>
    <property type="project" value="InterPro"/>
</dbReference>
<evidence type="ECO:0000256" key="5">
    <source>
        <dbReference type="ARBA" id="ARBA00022692"/>
    </source>
</evidence>
<keyword evidence="8 10" id="KW-0472">Membrane</keyword>
<dbReference type="CDD" id="cd13132">
    <property type="entry name" value="MATE_eukaryotic"/>
    <property type="match status" value="1"/>
</dbReference>
<dbReference type="PANTHER" id="PTHR11206">
    <property type="entry name" value="MULTIDRUG RESISTANCE PROTEIN"/>
    <property type="match status" value="1"/>
</dbReference>
<proteinExistence type="inferred from homology"/>
<keyword evidence="5 10" id="KW-0812">Transmembrane</keyword>
<name>A0A3P6A4P0_BRACM</name>
<comment type="similarity">
    <text evidence="3 10">Belongs to the multi antimicrobial extrusion (MATE) (TC 2.A.66.1) family.</text>
</comment>
<reference evidence="12" key="1">
    <citation type="submission" date="2018-11" db="EMBL/GenBank/DDBJ databases">
        <authorList>
            <consortium name="Genoscope - CEA"/>
            <person name="William W."/>
        </authorList>
    </citation>
    <scope>NUCLEOTIDE SEQUENCE</scope>
</reference>
<organism evidence="12">
    <name type="scientific">Brassica campestris</name>
    <name type="common">Field mustard</name>
    <dbReference type="NCBI Taxonomy" id="3711"/>
    <lineage>
        <taxon>Eukaryota</taxon>
        <taxon>Viridiplantae</taxon>
        <taxon>Streptophyta</taxon>
        <taxon>Embryophyta</taxon>
        <taxon>Tracheophyta</taxon>
        <taxon>Spermatophyta</taxon>
        <taxon>Magnoliopsida</taxon>
        <taxon>eudicotyledons</taxon>
        <taxon>Gunneridae</taxon>
        <taxon>Pentapetalae</taxon>
        <taxon>rosids</taxon>
        <taxon>malvids</taxon>
        <taxon>Brassicales</taxon>
        <taxon>Brassicaceae</taxon>
        <taxon>Brassiceae</taxon>
        <taxon>Brassica</taxon>
    </lineage>
</organism>
<gene>
    <name evidence="12" type="ORF">BRAA03T11168Z</name>
</gene>
<dbReference type="InterPro" id="IPR045069">
    <property type="entry name" value="MATE_euk"/>
</dbReference>
<dbReference type="NCBIfam" id="TIGR00756">
    <property type="entry name" value="PPR"/>
    <property type="match status" value="2"/>
</dbReference>
<sequence>MQSERDEMLSWPLIGENEKSSSSGIKVEVKKQLWLAGPLIAVSLLQFCLQVISVMFVGHLGSLPLSAASVATSFSSVTGFSFLMGTASALDTVCGQSYGAKMYGMLGIQMQRAMFVLTLYSIPLSIVWANTEHFLVFFGLDKSIAYLSGSYAKFMIPSIFAYGLLQCINRFLQAQNNVFPVVLCSGVTTCLHVILCWVLVLKSGLGFRGAAVANSISYWLNVILLACYVKSSPSCSLTWTGFSKEALRDIIPFMKLAIPSALMVCSLEMWSFELLVLSSGLLPNPVLETSVLSICLNTSGTIWMIPFGLGGAASTRVSNELGAGNAKVAKRAVRVVLSIAILESTLVGSVMILIRKIWGFAYSSDPKVVTYVASMMPILAIGHLLDSVQSIFSGVARGCGWQKIGAFVNLGSYYFVGVPLGLLLGFHFHLGGRGLWLGIICALVIQGASLSVITFFTNWEEEVKKATSRAEGAKDHAAENEPIISVLYFCLLMIPYELFTCDNLLLSRAFTKFISSRCFSSRGQSHDRSRGQSHDLNTKIITSSLRDVFTRPTWQQSQVFVQCRRVSSHASDDHGSVTVETLDALCEEGRVLEAVKAVQILKDKDYVVDLPRLLGLAKLCGETAVLEEAKVVHDFINGLVSTPLDVASHNTILKMYCDCDSTEDALKVFNEMSERNSETWCVMMRYLAKNGDGELALDMFTRFKEEGSKPDKEMFKAVFFVCASLGDSNEGLLHFESMYKDYGIIPSMEDNVSLTEMLAACGHLEEALEFVERMKVEPSVEVWETLMNLCWVHGDVELGDRLAELVKKLDATRMNNEGLVAEKASDSTKEMMRALKRRLYSKKTGRVHEFKAGDTSKLECSETVPLLKSLKVHMLEMGFVPWIRLVNIDGAEDEDKEEQLLFRSDKLAFAHSFLNTKPRGRVCVLQSMRICQDGHETYKMLTLITGRELVTRGSKRFHHFKNGVCSCKDYW</sequence>
<comment type="subcellular location">
    <subcellularLocation>
        <location evidence="1">Membrane</location>
        <topology evidence="1">Multi-pass membrane protein</topology>
    </subcellularLocation>
</comment>
<evidence type="ECO:0000256" key="6">
    <source>
        <dbReference type="ARBA" id="ARBA00022737"/>
    </source>
</evidence>
<dbReference type="GO" id="GO:0016020">
    <property type="term" value="C:membrane"/>
    <property type="evidence" value="ECO:0007669"/>
    <property type="project" value="UniProtKB-SubCell"/>
</dbReference>
<dbReference type="InterPro" id="IPR002528">
    <property type="entry name" value="MATE_fam"/>
</dbReference>
<evidence type="ECO:0000259" key="11">
    <source>
        <dbReference type="Pfam" id="PF14432"/>
    </source>
</evidence>
<feature type="transmembrane region" description="Helical" evidence="10">
    <location>
        <begin position="335"/>
        <end position="356"/>
    </location>
</feature>
<dbReference type="GO" id="GO:0042910">
    <property type="term" value="F:xenobiotic transmembrane transporter activity"/>
    <property type="evidence" value="ECO:0007669"/>
    <property type="project" value="InterPro"/>
</dbReference>
<evidence type="ECO:0000313" key="12">
    <source>
        <dbReference type="EMBL" id="VDC79950.1"/>
    </source>
</evidence>
<accession>A0A3P6A4P0</accession>
<feature type="transmembrane region" description="Helical" evidence="10">
    <location>
        <begin position="291"/>
        <end position="314"/>
    </location>
</feature>
<feature type="transmembrane region" description="Helical" evidence="10">
    <location>
        <begin position="70"/>
        <end position="93"/>
    </location>
</feature>
<dbReference type="Pfam" id="PF14432">
    <property type="entry name" value="DYW_deaminase"/>
    <property type="match status" value="1"/>
</dbReference>
<feature type="transmembrane region" description="Helical" evidence="10">
    <location>
        <begin position="33"/>
        <end position="58"/>
    </location>
</feature>
<dbReference type="InterPro" id="IPR011990">
    <property type="entry name" value="TPR-like_helical_dom_sf"/>
</dbReference>
<feature type="transmembrane region" description="Helical" evidence="10">
    <location>
        <begin position="206"/>
        <end position="229"/>
    </location>
</feature>
<dbReference type="Pfam" id="PF01535">
    <property type="entry name" value="PPR"/>
    <property type="match status" value="2"/>
</dbReference>
<evidence type="ECO:0000256" key="2">
    <source>
        <dbReference type="ARBA" id="ARBA00006643"/>
    </source>
</evidence>
<evidence type="ECO:0000256" key="8">
    <source>
        <dbReference type="ARBA" id="ARBA00023136"/>
    </source>
</evidence>
<dbReference type="InterPro" id="IPR002885">
    <property type="entry name" value="PPR_rpt"/>
</dbReference>
<keyword evidence="4" id="KW-0813">Transport</keyword>
<dbReference type="InterPro" id="IPR032867">
    <property type="entry name" value="DYW_dom"/>
</dbReference>
<protein>
    <recommendedName>
        <fullName evidence="10">Protein DETOXIFICATION</fullName>
    </recommendedName>
    <alternativeName>
        <fullName evidence="10">Multidrug and toxic compound extrusion protein</fullName>
    </alternativeName>
</protein>
<dbReference type="Pfam" id="PF01554">
    <property type="entry name" value="MatE"/>
    <property type="match status" value="2"/>
</dbReference>
<comment type="similarity">
    <text evidence="2">Belongs to the PPR family. PCMP-H subfamily.</text>
</comment>
<feature type="transmembrane region" description="Helical" evidence="10">
    <location>
        <begin position="143"/>
        <end position="165"/>
    </location>
</feature>
<dbReference type="NCBIfam" id="TIGR00797">
    <property type="entry name" value="matE"/>
    <property type="match status" value="1"/>
</dbReference>
<feature type="domain" description="DYW" evidence="11">
    <location>
        <begin position="878"/>
        <end position="971"/>
    </location>
</feature>
<feature type="transmembrane region" description="Helical" evidence="10">
    <location>
        <begin position="480"/>
        <end position="499"/>
    </location>
</feature>
<dbReference type="Gene3D" id="1.25.40.10">
    <property type="entry name" value="Tetratricopeptide repeat domain"/>
    <property type="match status" value="2"/>
</dbReference>
<evidence type="ECO:0000256" key="1">
    <source>
        <dbReference type="ARBA" id="ARBA00004141"/>
    </source>
</evidence>
<evidence type="ECO:0000256" key="9">
    <source>
        <dbReference type="PROSITE-ProRule" id="PRU00708"/>
    </source>
</evidence>
<evidence type="ECO:0000256" key="10">
    <source>
        <dbReference type="RuleBase" id="RU004914"/>
    </source>
</evidence>
<dbReference type="GO" id="GO:1990961">
    <property type="term" value="P:xenobiotic detoxification by transmembrane export across the plasma membrane"/>
    <property type="evidence" value="ECO:0007669"/>
    <property type="project" value="InterPro"/>
</dbReference>
<feature type="transmembrane region" description="Helical" evidence="10">
    <location>
        <begin position="250"/>
        <end position="271"/>
    </location>
</feature>
<keyword evidence="7 10" id="KW-1133">Transmembrane helix</keyword>
<feature type="repeat" description="PPR" evidence="9">
    <location>
        <begin position="645"/>
        <end position="675"/>
    </location>
</feature>
<dbReference type="PROSITE" id="PS51375">
    <property type="entry name" value="PPR"/>
    <property type="match status" value="2"/>
</dbReference>
<feature type="repeat" description="PPR" evidence="9">
    <location>
        <begin position="676"/>
        <end position="710"/>
    </location>
</feature>
<evidence type="ECO:0000256" key="4">
    <source>
        <dbReference type="ARBA" id="ARBA00022448"/>
    </source>
</evidence>
<feature type="transmembrane region" description="Helical" evidence="10">
    <location>
        <begin position="368"/>
        <end position="385"/>
    </location>
</feature>
<dbReference type="AlphaFoldDB" id="A0A3P6A4P0"/>
<feature type="transmembrane region" description="Helical" evidence="10">
    <location>
        <begin position="406"/>
        <end position="428"/>
    </location>
</feature>
<feature type="transmembrane region" description="Helical" evidence="10">
    <location>
        <begin position="434"/>
        <end position="459"/>
    </location>
</feature>
<evidence type="ECO:0000256" key="7">
    <source>
        <dbReference type="ARBA" id="ARBA00022989"/>
    </source>
</evidence>